<evidence type="ECO:0000256" key="10">
    <source>
        <dbReference type="ARBA" id="ARBA00023136"/>
    </source>
</evidence>
<keyword evidence="3" id="KW-0813">Transport</keyword>
<dbReference type="GO" id="GO:0006886">
    <property type="term" value="P:intracellular protein transport"/>
    <property type="evidence" value="ECO:0007669"/>
    <property type="project" value="InterPro"/>
</dbReference>
<keyword evidence="8" id="KW-0811">Translocation</keyword>
<keyword evidence="7" id="KW-1133">Transmembrane helix</keyword>
<organism evidence="13 14">
    <name type="scientific">Arxiozyma heterogenica</name>
    <dbReference type="NCBI Taxonomy" id="278026"/>
    <lineage>
        <taxon>Eukaryota</taxon>
        <taxon>Fungi</taxon>
        <taxon>Dikarya</taxon>
        <taxon>Ascomycota</taxon>
        <taxon>Saccharomycotina</taxon>
        <taxon>Saccharomycetes</taxon>
        <taxon>Saccharomycetales</taxon>
        <taxon>Saccharomycetaceae</taxon>
        <taxon>Arxiozyma</taxon>
    </lineage>
</organism>
<protein>
    <recommendedName>
        <fullName evidence="15">Mitochondrial import receptor subunit TOM22</fullName>
    </recommendedName>
</protein>
<dbReference type="PANTHER" id="PTHR12504:SF0">
    <property type="entry name" value="MITOCHONDRIAL IMPORT RECEPTOR SUBUNIT TOM22 HOMOLOG"/>
    <property type="match status" value="1"/>
</dbReference>
<reference evidence="14" key="1">
    <citation type="submission" date="2023-07" db="EMBL/GenBank/DDBJ databases">
        <title>A draft genome of Kazachstania heterogenica Y-27499.</title>
        <authorList>
            <person name="Donic C."/>
            <person name="Kralova J.S."/>
            <person name="Fidel L."/>
            <person name="Ben-Dor S."/>
            <person name="Jung S."/>
        </authorList>
    </citation>
    <scope>NUCLEOTIDE SEQUENCE [LARGE SCALE GENOMIC DNA]</scope>
    <source>
        <strain evidence="14">Y27499</strain>
    </source>
</reference>
<evidence type="ECO:0000256" key="6">
    <source>
        <dbReference type="ARBA" id="ARBA00022927"/>
    </source>
</evidence>
<name>A0AAN7W5L8_9SACH</name>
<keyword evidence="5" id="KW-1000">Mitochondrion outer membrane</keyword>
<keyword evidence="10" id="KW-0472">Membrane</keyword>
<dbReference type="GO" id="GO:0005741">
    <property type="term" value="C:mitochondrial outer membrane"/>
    <property type="evidence" value="ECO:0007669"/>
    <property type="project" value="UniProtKB-SubCell"/>
</dbReference>
<gene>
    <name evidence="13" type="ORF">RI543_000900</name>
</gene>
<keyword evidence="6" id="KW-0653">Protein transport</keyword>
<proteinExistence type="inferred from homology"/>
<sequence>MVELTEINEEEIPQTQGPQVVSTEPLDASEKDIFPVTKNNNLDEDEDEEDDSEFDDDFDENETLLERIVALKEIIPPKQRQYVVDSYHSTFSFIRTVFSKGGSLTWALTTSALLLGVPLSLSILSEQQLIEMEKTFDLQKGANDLLGQNEQNSTSTTKA</sequence>
<evidence type="ECO:0000256" key="12">
    <source>
        <dbReference type="SAM" id="MobiDB-lite"/>
    </source>
</evidence>
<dbReference type="CDD" id="cd22884">
    <property type="entry name" value="TOM22"/>
    <property type="match status" value="1"/>
</dbReference>
<evidence type="ECO:0000256" key="9">
    <source>
        <dbReference type="ARBA" id="ARBA00023128"/>
    </source>
</evidence>
<keyword evidence="14" id="KW-1185">Reference proteome</keyword>
<feature type="compositionally biased region" description="Polar residues" evidence="12">
    <location>
        <begin position="13"/>
        <end position="22"/>
    </location>
</feature>
<evidence type="ECO:0000313" key="13">
    <source>
        <dbReference type="EMBL" id="KAK5781714.1"/>
    </source>
</evidence>
<evidence type="ECO:0000256" key="1">
    <source>
        <dbReference type="ARBA" id="ARBA00004572"/>
    </source>
</evidence>
<evidence type="ECO:0008006" key="15">
    <source>
        <dbReference type="Google" id="ProtNLM"/>
    </source>
</evidence>
<dbReference type="AlphaFoldDB" id="A0AAN7W5L8"/>
<evidence type="ECO:0000256" key="3">
    <source>
        <dbReference type="ARBA" id="ARBA00022448"/>
    </source>
</evidence>
<comment type="caution">
    <text evidence="13">The sequence shown here is derived from an EMBL/GenBank/DDBJ whole genome shotgun (WGS) entry which is preliminary data.</text>
</comment>
<accession>A0AAN7W5L8</accession>
<evidence type="ECO:0000256" key="2">
    <source>
        <dbReference type="ARBA" id="ARBA00009874"/>
    </source>
</evidence>
<feature type="region of interest" description="Disordered" evidence="12">
    <location>
        <begin position="1"/>
        <end position="57"/>
    </location>
</feature>
<dbReference type="PANTHER" id="PTHR12504">
    <property type="entry name" value="MITOCHONDRIAL IMPORT RECEPTOR SUBUNIT TOM22"/>
    <property type="match status" value="1"/>
</dbReference>
<dbReference type="Pfam" id="PF04281">
    <property type="entry name" value="Tom22"/>
    <property type="match status" value="1"/>
</dbReference>
<keyword evidence="11" id="KW-0675">Receptor</keyword>
<evidence type="ECO:0000256" key="7">
    <source>
        <dbReference type="ARBA" id="ARBA00022989"/>
    </source>
</evidence>
<comment type="similarity">
    <text evidence="2">Belongs to the Tom22 family.</text>
</comment>
<evidence type="ECO:0000313" key="14">
    <source>
        <dbReference type="Proteomes" id="UP001306508"/>
    </source>
</evidence>
<feature type="compositionally biased region" description="Acidic residues" evidence="12">
    <location>
        <begin position="42"/>
        <end position="57"/>
    </location>
</feature>
<keyword evidence="9" id="KW-0496">Mitochondrion</keyword>
<dbReference type="EMBL" id="JAWIZZ010000031">
    <property type="protein sequence ID" value="KAK5781714.1"/>
    <property type="molecule type" value="Genomic_DNA"/>
</dbReference>
<evidence type="ECO:0000256" key="4">
    <source>
        <dbReference type="ARBA" id="ARBA00022692"/>
    </source>
</evidence>
<evidence type="ECO:0000256" key="5">
    <source>
        <dbReference type="ARBA" id="ARBA00022787"/>
    </source>
</evidence>
<feature type="compositionally biased region" description="Acidic residues" evidence="12">
    <location>
        <begin position="1"/>
        <end position="12"/>
    </location>
</feature>
<dbReference type="Proteomes" id="UP001306508">
    <property type="component" value="Unassembled WGS sequence"/>
</dbReference>
<evidence type="ECO:0000256" key="11">
    <source>
        <dbReference type="ARBA" id="ARBA00023170"/>
    </source>
</evidence>
<comment type="subcellular location">
    <subcellularLocation>
        <location evidence="1">Mitochondrion outer membrane</location>
        <topology evidence="1">Single-pass membrane protein</topology>
    </subcellularLocation>
</comment>
<keyword evidence="4" id="KW-0812">Transmembrane</keyword>
<evidence type="ECO:0000256" key="8">
    <source>
        <dbReference type="ARBA" id="ARBA00023010"/>
    </source>
</evidence>
<dbReference type="InterPro" id="IPR005683">
    <property type="entry name" value="Tom22"/>
</dbReference>